<comment type="caution">
    <text evidence="1">The sequence shown here is derived from an EMBL/GenBank/DDBJ whole genome shotgun (WGS) entry which is preliminary data.</text>
</comment>
<name>A0A9P7RUX5_9AGAR</name>
<evidence type="ECO:0000313" key="2">
    <source>
        <dbReference type="Proteomes" id="UP001049176"/>
    </source>
</evidence>
<proteinExistence type="predicted"/>
<organism evidence="1 2">
    <name type="scientific">Marasmius oreades</name>
    <name type="common">fairy-ring Marasmius</name>
    <dbReference type="NCBI Taxonomy" id="181124"/>
    <lineage>
        <taxon>Eukaryota</taxon>
        <taxon>Fungi</taxon>
        <taxon>Dikarya</taxon>
        <taxon>Basidiomycota</taxon>
        <taxon>Agaricomycotina</taxon>
        <taxon>Agaricomycetes</taxon>
        <taxon>Agaricomycetidae</taxon>
        <taxon>Agaricales</taxon>
        <taxon>Marasmiineae</taxon>
        <taxon>Marasmiaceae</taxon>
        <taxon>Marasmius</taxon>
    </lineage>
</organism>
<dbReference type="EMBL" id="CM032187">
    <property type="protein sequence ID" value="KAG7089503.1"/>
    <property type="molecule type" value="Genomic_DNA"/>
</dbReference>
<dbReference type="RefSeq" id="XP_043005973.1">
    <property type="nucleotide sequence ID" value="XM_043156188.1"/>
</dbReference>
<dbReference type="AlphaFoldDB" id="A0A9P7RUX5"/>
<evidence type="ECO:0000313" key="1">
    <source>
        <dbReference type="EMBL" id="KAG7089503.1"/>
    </source>
</evidence>
<dbReference type="Proteomes" id="UP001049176">
    <property type="component" value="Chromosome 7"/>
</dbReference>
<gene>
    <name evidence="1" type="ORF">E1B28_011182</name>
</gene>
<accession>A0A9P7RUX5</accession>
<dbReference type="KEGG" id="more:E1B28_011182"/>
<protein>
    <recommendedName>
        <fullName evidence="3">F-box domain-containing protein</fullName>
    </recommendedName>
</protein>
<keyword evidence="2" id="KW-1185">Reference proteome</keyword>
<dbReference type="GeneID" id="66080257"/>
<reference evidence="1" key="1">
    <citation type="journal article" date="2021" name="Genome Biol. Evol.">
        <title>The assembled and annotated genome of the fairy-ring fungus Marasmius oreades.</title>
        <authorList>
            <person name="Hiltunen M."/>
            <person name="Ament-Velasquez S.L."/>
            <person name="Johannesson H."/>
        </authorList>
    </citation>
    <scope>NUCLEOTIDE SEQUENCE</scope>
    <source>
        <strain evidence="1">03SP1</strain>
    </source>
</reference>
<sequence>MATPLASRLLDFPTEILLSIFAEVSTIGPRTDVASKNLCSFSQAPGAEPTLPSPLNIASVCQRWREIALEDPELWSSFSISLDSKRFASPLTLQWFELYVARSKETGITIRVHGWYHDDYSYSRELNTFMNVLGSSIDSWKELDVTAAALPAGWDTMAKSFFQLLDATVCAHYSDGIGVQHAPQSHLRSLIINEPPYLPAKPPPSSFATERSHLEVHFQHLTSLTIVSQLHFHRLWYCGILSRCSSTLTDLTIELLGVPDSGPFCRWNVLPVLRSLTVIIKWRKGNPQDALALIFSALVCPSLKRMEVRVETEFPCATTRGQWPGPEIVDFLTARFLEDPKADLDELCNAKISGLKEIVLINVVITAQEMKDLIQAAPGSKIVVCQQICDGNAYRFEDG</sequence>
<dbReference type="Gene3D" id="1.20.1280.50">
    <property type="match status" value="1"/>
</dbReference>
<evidence type="ECO:0008006" key="3">
    <source>
        <dbReference type="Google" id="ProtNLM"/>
    </source>
</evidence>
<dbReference type="OrthoDB" id="3033647at2759"/>